<feature type="domain" description="Transposase-associated" evidence="1">
    <location>
        <begin position="11"/>
        <end position="78"/>
    </location>
</feature>
<dbReference type="InterPro" id="IPR029480">
    <property type="entry name" value="Transpos_assoc"/>
</dbReference>
<evidence type="ECO:0000259" key="1">
    <source>
        <dbReference type="Pfam" id="PF13963"/>
    </source>
</evidence>
<dbReference type="PANTHER" id="PTHR10775:SF185">
    <property type="entry name" value="OS08G0208400 PROTEIN"/>
    <property type="match status" value="1"/>
</dbReference>
<dbReference type="EMBL" id="KZ502364">
    <property type="protein sequence ID" value="PKU80182.1"/>
    <property type="molecule type" value="Genomic_DNA"/>
</dbReference>
<dbReference type="PANTHER" id="PTHR10775">
    <property type="entry name" value="OS08G0208400 PROTEIN"/>
    <property type="match status" value="1"/>
</dbReference>
<dbReference type="Proteomes" id="UP000233837">
    <property type="component" value="Unassembled WGS sequence"/>
</dbReference>
<evidence type="ECO:0000313" key="3">
    <source>
        <dbReference type="Proteomes" id="UP000233837"/>
    </source>
</evidence>
<dbReference type="Pfam" id="PF13963">
    <property type="entry name" value="Transpos_assoc"/>
    <property type="match status" value="1"/>
</dbReference>
<reference evidence="2 3" key="2">
    <citation type="journal article" date="2017" name="Nature">
        <title>The Apostasia genome and the evolution of orchids.</title>
        <authorList>
            <person name="Zhang G.Q."/>
            <person name="Liu K.W."/>
            <person name="Li Z."/>
            <person name="Lohaus R."/>
            <person name="Hsiao Y.Y."/>
            <person name="Niu S.C."/>
            <person name="Wang J.Y."/>
            <person name="Lin Y.C."/>
            <person name="Xu Q."/>
            <person name="Chen L.J."/>
            <person name="Yoshida K."/>
            <person name="Fujiwara S."/>
            <person name="Wang Z.W."/>
            <person name="Zhang Y.Q."/>
            <person name="Mitsuda N."/>
            <person name="Wang M."/>
            <person name="Liu G.H."/>
            <person name="Pecoraro L."/>
            <person name="Huang H.X."/>
            <person name="Xiao X.J."/>
            <person name="Lin M."/>
            <person name="Wu X.Y."/>
            <person name="Wu W.L."/>
            <person name="Chen Y.Y."/>
            <person name="Chang S.B."/>
            <person name="Sakamoto S."/>
            <person name="Ohme-Takagi M."/>
            <person name="Yagi M."/>
            <person name="Zeng S.J."/>
            <person name="Shen C.Y."/>
            <person name="Yeh C.M."/>
            <person name="Luo Y.B."/>
            <person name="Tsai W.C."/>
            <person name="Van de Peer Y."/>
            <person name="Liu Z.J."/>
        </authorList>
    </citation>
    <scope>NUCLEOTIDE SEQUENCE [LARGE SCALE GENOMIC DNA]</scope>
    <source>
        <tissue evidence="2">The whole plant</tissue>
    </source>
</reference>
<reference evidence="2 3" key="1">
    <citation type="journal article" date="2016" name="Sci. Rep.">
        <title>The Dendrobium catenatum Lindl. genome sequence provides insights into polysaccharide synthase, floral development and adaptive evolution.</title>
        <authorList>
            <person name="Zhang G.Q."/>
            <person name="Xu Q."/>
            <person name="Bian C."/>
            <person name="Tsai W.C."/>
            <person name="Yeh C.M."/>
            <person name="Liu K.W."/>
            <person name="Yoshida K."/>
            <person name="Zhang L.S."/>
            <person name="Chang S.B."/>
            <person name="Chen F."/>
            <person name="Shi Y."/>
            <person name="Su Y.Y."/>
            <person name="Zhang Y.Q."/>
            <person name="Chen L.J."/>
            <person name="Yin Y."/>
            <person name="Lin M."/>
            <person name="Huang H."/>
            <person name="Deng H."/>
            <person name="Wang Z.W."/>
            <person name="Zhu S.L."/>
            <person name="Zhao X."/>
            <person name="Deng C."/>
            <person name="Niu S.C."/>
            <person name="Huang J."/>
            <person name="Wang M."/>
            <person name="Liu G.H."/>
            <person name="Yang H.J."/>
            <person name="Xiao X.J."/>
            <person name="Hsiao Y.Y."/>
            <person name="Wu W.L."/>
            <person name="Chen Y.Y."/>
            <person name="Mitsuda N."/>
            <person name="Ohme-Takagi M."/>
            <person name="Luo Y.B."/>
            <person name="Van de Peer Y."/>
            <person name="Liu Z.J."/>
        </authorList>
    </citation>
    <scope>NUCLEOTIDE SEQUENCE [LARGE SCALE GENOMIC DNA]</scope>
    <source>
        <tissue evidence="2">The whole plant</tissue>
    </source>
</reference>
<dbReference type="STRING" id="906689.A0A2I0WX01"/>
<gene>
    <name evidence="2" type="ORF">MA16_Dca011927</name>
</gene>
<accession>A0A2I0WX01</accession>
<proteinExistence type="predicted"/>
<protein>
    <recommendedName>
        <fullName evidence="1">Transposase-associated domain-containing protein</fullName>
    </recommendedName>
</protein>
<sequence>MYNRLLPGRKGLTVEFIQGVETFIQVASQLPSFQFDKMFRCPCLKHKNLAFLKPDDVKLDLYRRGFLPNYWIWTSHGEYEPHRDAHAGSSTAYEIFDEDAHSELSIEVRMLSIKTEYNMSRDCFNDFIGLMKKTNPVGNLIPLDLYRTKKLVSKLGLNATKIDCYINGCMLYYKDDATEVFYRTCNAPEFKSNSRKQRRPKKDASYSCLFYLPIISRLQRLYASMSLAGHMR</sequence>
<name>A0A2I0WX01_9ASPA</name>
<keyword evidence="3" id="KW-1185">Reference proteome</keyword>
<organism evidence="2 3">
    <name type="scientific">Dendrobium catenatum</name>
    <dbReference type="NCBI Taxonomy" id="906689"/>
    <lineage>
        <taxon>Eukaryota</taxon>
        <taxon>Viridiplantae</taxon>
        <taxon>Streptophyta</taxon>
        <taxon>Embryophyta</taxon>
        <taxon>Tracheophyta</taxon>
        <taxon>Spermatophyta</taxon>
        <taxon>Magnoliopsida</taxon>
        <taxon>Liliopsida</taxon>
        <taxon>Asparagales</taxon>
        <taxon>Orchidaceae</taxon>
        <taxon>Epidendroideae</taxon>
        <taxon>Malaxideae</taxon>
        <taxon>Dendrobiinae</taxon>
        <taxon>Dendrobium</taxon>
    </lineage>
</organism>
<dbReference type="AlphaFoldDB" id="A0A2I0WX01"/>
<evidence type="ECO:0000313" key="2">
    <source>
        <dbReference type="EMBL" id="PKU80182.1"/>
    </source>
</evidence>